<evidence type="ECO:0000256" key="4">
    <source>
        <dbReference type="ARBA" id="ARBA00023018"/>
    </source>
</evidence>
<keyword evidence="3 12" id="KW-0812">Transmembrane</keyword>
<evidence type="ECO:0000256" key="8">
    <source>
        <dbReference type="ARBA" id="ARBA00023257"/>
    </source>
</evidence>
<dbReference type="PROSITE" id="PS00236">
    <property type="entry name" value="NEUROTR_ION_CHANNEL"/>
    <property type="match status" value="1"/>
</dbReference>
<dbReference type="InterPro" id="IPR036734">
    <property type="entry name" value="Neur_chan_lig-bd_sf"/>
</dbReference>
<keyword evidence="6 12" id="KW-0472">Membrane</keyword>
<dbReference type="Proteomes" id="UP000678499">
    <property type="component" value="Unassembled WGS sequence"/>
</dbReference>
<evidence type="ECO:0000256" key="5">
    <source>
        <dbReference type="ARBA" id="ARBA00023065"/>
    </source>
</evidence>
<comment type="subcellular location">
    <subcellularLocation>
        <location evidence="11">Postsynaptic cell membrane</location>
        <topology evidence="11">Multi-pass membrane protein</topology>
    </subcellularLocation>
</comment>
<dbReference type="InterPro" id="IPR006202">
    <property type="entry name" value="Neur_chan_lig-bd"/>
</dbReference>
<keyword evidence="15" id="KW-1185">Reference proteome</keyword>
<protein>
    <recommendedName>
        <fullName evidence="13">Neurotransmitter-gated ion-channel ligand-binding domain-containing protein</fullName>
    </recommendedName>
</protein>
<dbReference type="InterPro" id="IPR006201">
    <property type="entry name" value="Neur_channel"/>
</dbReference>
<evidence type="ECO:0000256" key="10">
    <source>
        <dbReference type="ARBA" id="ARBA00023303"/>
    </source>
</evidence>
<evidence type="ECO:0000256" key="3">
    <source>
        <dbReference type="ARBA" id="ARBA00022692"/>
    </source>
</evidence>
<sequence>MLDKLLNTYFGMTGGDSNIPNGAENDLADQSITIGLGPIANLFLTPFLILLPFMPVAVPLLIMLFAFPGIFGLARRSDGIFSSFFGFADTDAVAEGTENQSTAFNYPEADSPIFAIDDYVDENFKQFNSKNGGQPYQQGAQKTTQKQRGNKCRNIVKFSQEFNTYHEDSVRFVRGSCTNTYTKLKAALLNGYDADARPGSPSTAVPLEIGMYITTLRIEEWHSALHANAFLSLQWTDERLQWSPEDFSGIKILRVPPTSIWVPDASLQNELPSFTFATKAEEKLVLIDSNGTVLWVPNVAFKSTCKLNLANFPVDEHECSLVLGSWTYDKSEIDIKLAAK</sequence>
<gene>
    <name evidence="14" type="ORF">NMOB1V02_LOCUS12296</name>
</gene>
<keyword evidence="1 12" id="KW-0813">Transport</keyword>
<dbReference type="InterPro" id="IPR002394">
    <property type="entry name" value="Nicotinic_acetylcholine_rcpt"/>
</dbReference>
<dbReference type="AlphaFoldDB" id="A0A7R9C310"/>
<feature type="domain" description="Neurotransmitter-gated ion-channel ligand-binding" evidence="13">
    <location>
        <begin position="183"/>
        <end position="338"/>
    </location>
</feature>
<keyword evidence="4" id="KW-0770">Synapse</keyword>
<dbReference type="GO" id="GO:0022848">
    <property type="term" value="F:acetylcholine-gated monoatomic cation-selective channel activity"/>
    <property type="evidence" value="ECO:0007669"/>
    <property type="project" value="InterPro"/>
</dbReference>
<keyword evidence="12" id="KW-1133">Transmembrane helix</keyword>
<accession>A0A7R9C310</accession>
<dbReference type="EMBL" id="CAJPEX010009283">
    <property type="protein sequence ID" value="CAG0924843.1"/>
    <property type="molecule type" value="Genomic_DNA"/>
</dbReference>
<keyword evidence="8" id="KW-0628">Postsynaptic cell membrane</keyword>
<reference evidence="14" key="1">
    <citation type="submission" date="2020-11" db="EMBL/GenBank/DDBJ databases">
        <authorList>
            <person name="Tran Van P."/>
        </authorList>
    </citation>
    <scope>NUCLEOTIDE SEQUENCE</scope>
</reference>
<name>A0A7R9C310_9CRUS</name>
<comment type="caution">
    <text evidence="12">Lacks conserved residue(s) required for the propagation of feature annotation.</text>
</comment>
<dbReference type="GO" id="GO:0004888">
    <property type="term" value="F:transmembrane signaling receptor activity"/>
    <property type="evidence" value="ECO:0007669"/>
    <property type="project" value="InterPro"/>
</dbReference>
<evidence type="ECO:0000259" key="13">
    <source>
        <dbReference type="Pfam" id="PF02931"/>
    </source>
</evidence>
<keyword evidence="2" id="KW-1003">Cell membrane</keyword>
<evidence type="ECO:0000256" key="9">
    <source>
        <dbReference type="ARBA" id="ARBA00023286"/>
    </source>
</evidence>
<dbReference type="PANTHER" id="PTHR18945">
    <property type="entry name" value="NEUROTRANSMITTER GATED ION CHANNEL"/>
    <property type="match status" value="1"/>
</dbReference>
<comment type="similarity">
    <text evidence="12">Belongs to the ligand-gated ion channel (TC 1.A.9) family.</text>
</comment>
<dbReference type="PRINTS" id="PR00254">
    <property type="entry name" value="NICOTINICR"/>
</dbReference>
<dbReference type="OrthoDB" id="410315at2759"/>
<keyword evidence="9" id="KW-1071">Ligand-gated ion channel</keyword>
<dbReference type="PRINTS" id="PR00252">
    <property type="entry name" value="NRIONCHANNEL"/>
</dbReference>
<keyword evidence="5 12" id="KW-0406">Ion transport</keyword>
<dbReference type="Pfam" id="PF02931">
    <property type="entry name" value="Neur_chan_LBD"/>
    <property type="match status" value="1"/>
</dbReference>
<evidence type="ECO:0000256" key="11">
    <source>
        <dbReference type="ARBA" id="ARBA00034104"/>
    </source>
</evidence>
<dbReference type="GO" id="GO:0045211">
    <property type="term" value="C:postsynaptic membrane"/>
    <property type="evidence" value="ECO:0007669"/>
    <property type="project" value="UniProtKB-SubCell"/>
</dbReference>
<dbReference type="SUPFAM" id="SSF63712">
    <property type="entry name" value="Nicotinic receptor ligand binding domain-like"/>
    <property type="match status" value="1"/>
</dbReference>
<evidence type="ECO:0000313" key="15">
    <source>
        <dbReference type="Proteomes" id="UP000678499"/>
    </source>
</evidence>
<evidence type="ECO:0000256" key="2">
    <source>
        <dbReference type="ARBA" id="ARBA00022475"/>
    </source>
</evidence>
<keyword evidence="10 12" id="KW-0407">Ion channel</keyword>
<evidence type="ECO:0000256" key="1">
    <source>
        <dbReference type="ARBA" id="ARBA00022448"/>
    </source>
</evidence>
<evidence type="ECO:0000256" key="6">
    <source>
        <dbReference type="ARBA" id="ARBA00023136"/>
    </source>
</evidence>
<evidence type="ECO:0000256" key="12">
    <source>
        <dbReference type="RuleBase" id="RU000687"/>
    </source>
</evidence>
<evidence type="ECO:0000313" key="14">
    <source>
        <dbReference type="EMBL" id="CAD7284691.1"/>
    </source>
</evidence>
<dbReference type="EMBL" id="OA891320">
    <property type="protein sequence ID" value="CAD7284691.1"/>
    <property type="molecule type" value="Genomic_DNA"/>
</dbReference>
<feature type="transmembrane region" description="Helical" evidence="12">
    <location>
        <begin position="47"/>
        <end position="74"/>
    </location>
</feature>
<keyword evidence="7" id="KW-0675">Receptor</keyword>
<feature type="non-terminal residue" evidence="14">
    <location>
        <position position="340"/>
    </location>
</feature>
<organism evidence="14">
    <name type="scientific">Notodromas monacha</name>
    <dbReference type="NCBI Taxonomy" id="399045"/>
    <lineage>
        <taxon>Eukaryota</taxon>
        <taxon>Metazoa</taxon>
        <taxon>Ecdysozoa</taxon>
        <taxon>Arthropoda</taxon>
        <taxon>Crustacea</taxon>
        <taxon>Oligostraca</taxon>
        <taxon>Ostracoda</taxon>
        <taxon>Podocopa</taxon>
        <taxon>Podocopida</taxon>
        <taxon>Cypridocopina</taxon>
        <taxon>Cypridoidea</taxon>
        <taxon>Cyprididae</taxon>
        <taxon>Notodromas</taxon>
    </lineage>
</organism>
<proteinExistence type="inferred from homology"/>
<dbReference type="InterPro" id="IPR018000">
    <property type="entry name" value="Neurotransmitter_ion_chnl_CS"/>
</dbReference>
<evidence type="ECO:0000256" key="7">
    <source>
        <dbReference type="ARBA" id="ARBA00023170"/>
    </source>
</evidence>
<dbReference type="Gene3D" id="2.70.170.10">
    <property type="entry name" value="Neurotransmitter-gated ion-channel ligand-binding domain"/>
    <property type="match status" value="1"/>
</dbReference>